<dbReference type="EMBL" id="JBHZOL010000071">
    <property type="protein sequence ID" value="MFE4106737.1"/>
    <property type="molecule type" value="Genomic_DNA"/>
</dbReference>
<dbReference type="InterPro" id="IPR003400">
    <property type="entry name" value="ExbD"/>
</dbReference>
<keyword evidence="7" id="KW-0653">Protein transport</keyword>
<dbReference type="Pfam" id="PF02472">
    <property type="entry name" value="ExbD"/>
    <property type="match status" value="1"/>
</dbReference>
<evidence type="ECO:0000256" key="2">
    <source>
        <dbReference type="ARBA" id="ARBA00005811"/>
    </source>
</evidence>
<evidence type="ECO:0000256" key="6">
    <source>
        <dbReference type="ARBA" id="ARBA00023136"/>
    </source>
</evidence>
<keyword evidence="6 8" id="KW-0472">Membrane</keyword>
<proteinExistence type="inferred from homology"/>
<evidence type="ECO:0000256" key="5">
    <source>
        <dbReference type="ARBA" id="ARBA00022989"/>
    </source>
</evidence>
<evidence type="ECO:0000313" key="10">
    <source>
        <dbReference type="Proteomes" id="UP001600165"/>
    </source>
</evidence>
<comment type="subcellular location">
    <subcellularLocation>
        <location evidence="1">Cell membrane</location>
        <topology evidence="1">Single-pass membrane protein</topology>
    </subcellularLocation>
    <subcellularLocation>
        <location evidence="7">Cell membrane</location>
        <topology evidence="7">Single-pass type II membrane protein</topology>
    </subcellularLocation>
</comment>
<dbReference type="Proteomes" id="UP001600165">
    <property type="component" value="Unassembled WGS sequence"/>
</dbReference>
<protein>
    <submittedName>
        <fullName evidence="9">ExbD/TolR family protein</fullName>
    </submittedName>
</protein>
<dbReference type="PANTHER" id="PTHR30558">
    <property type="entry name" value="EXBD MEMBRANE COMPONENT OF PMF-DRIVEN MACROMOLECULE IMPORT SYSTEM"/>
    <property type="match status" value="1"/>
</dbReference>
<keyword evidence="5 8" id="KW-1133">Transmembrane helix</keyword>
<evidence type="ECO:0000256" key="7">
    <source>
        <dbReference type="RuleBase" id="RU003879"/>
    </source>
</evidence>
<evidence type="ECO:0000256" key="4">
    <source>
        <dbReference type="ARBA" id="ARBA00022692"/>
    </source>
</evidence>
<keyword evidence="7" id="KW-0813">Transport</keyword>
<dbReference type="PANTHER" id="PTHR30558:SF3">
    <property type="entry name" value="BIOPOLYMER TRANSPORT PROTEIN EXBD-RELATED"/>
    <property type="match status" value="1"/>
</dbReference>
<accession>A0ABW6IFV1</accession>
<sequence>MRFKKQRLGSQIPEVNLIPMMDVLMTVLTFFIIISMTLTGQQIINVQLPESLSQGPEAAKLPSEASKPLVVGLSQDNQIILDNEAVNLTQLAQQVRAYGAENPEGQIVLKADKTLPYSQVAKLLNDIRDMGANRVSLAVE</sequence>
<evidence type="ECO:0000313" key="9">
    <source>
        <dbReference type="EMBL" id="MFE4106737.1"/>
    </source>
</evidence>
<evidence type="ECO:0000256" key="1">
    <source>
        <dbReference type="ARBA" id="ARBA00004162"/>
    </source>
</evidence>
<gene>
    <name evidence="9" type="ORF">ACFVKH_10650</name>
</gene>
<evidence type="ECO:0000256" key="8">
    <source>
        <dbReference type="SAM" id="Phobius"/>
    </source>
</evidence>
<keyword evidence="10" id="KW-1185">Reference proteome</keyword>
<evidence type="ECO:0000256" key="3">
    <source>
        <dbReference type="ARBA" id="ARBA00022475"/>
    </source>
</evidence>
<comment type="similarity">
    <text evidence="2 7">Belongs to the ExbD/TolR family.</text>
</comment>
<keyword evidence="4 7" id="KW-0812">Transmembrane</keyword>
<organism evidence="9 10">
    <name type="scientific">Almyronema epifaneia S1</name>
    <dbReference type="NCBI Taxonomy" id="2991925"/>
    <lineage>
        <taxon>Bacteria</taxon>
        <taxon>Bacillati</taxon>
        <taxon>Cyanobacteriota</taxon>
        <taxon>Cyanophyceae</taxon>
        <taxon>Nodosilineales</taxon>
        <taxon>Nodosilineaceae</taxon>
        <taxon>Almyronema</taxon>
        <taxon>Almyronema epifaneia</taxon>
    </lineage>
</organism>
<reference evidence="9 10" key="1">
    <citation type="submission" date="2024-10" db="EMBL/GenBank/DDBJ databases">
        <authorList>
            <person name="Ratan Roy A."/>
            <person name="Morales Sandoval P.H."/>
            <person name="De Los Santos Villalobos S."/>
            <person name="Chakraborty S."/>
            <person name="Mukherjee J."/>
        </authorList>
    </citation>
    <scope>NUCLEOTIDE SEQUENCE [LARGE SCALE GENOMIC DNA]</scope>
    <source>
        <strain evidence="9 10">S1</strain>
    </source>
</reference>
<name>A0ABW6IFV1_9CYAN</name>
<feature type="transmembrane region" description="Helical" evidence="8">
    <location>
        <begin position="21"/>
        <end position="44"/>
    </location>
</feature>
<dbReference type="Gene3D" id="3.30.420.270">
    <property type="match status" value="1"/>
</dbReference>
<dbReference type="RefSeq" id="WP_377964778.1">
    <property type="nucleotide sequence ID" value="NZ_JBHZOL010000071.1"/>
</dbReference>
<keyword evidence="3" id="KW-1003">Cell membrane</keyword>
<comment type="caution">
    <text evidence="9">The sequence shown here is derived from an EMBL/GenBank/DDBJ whole genome shotgun (WGS) entry which is preliminary data.</text>
</comment>